<dbReference type="GeneTree" id="ENSGT01030000234549"/>
<feature type="transmembrane region" description="Helical" evidence="8">
    <location>
        <begin position="167"/>
        <end position="193"/>
    </location>
</feature>
<dbReference type="GO" id="GO:0004930">
    <property type="term" value="F:G protein-coupled receptor activity"/>
    <property type="evidence" value="ECO:0007669"/>
    <property type="project" value="UniProtKB-KW"/>
</dbReference>
<sequence length="261" mass="29183">MRFVRSSELPDDFWIQVALDTNNITSLSSFQVPRDHLGSLSTFYAMAGFMFFVCVAGTSINTLTIECTVSYKKLRSHFSYILRLTVANLLVSAVACKIEGKSRLNTLFLISRHGKSPLGNFASKPEHATACCMFTWAFALIASVPPLCFCGPDWYTTNTKYNNESHMILPFCFCFVVPFTMIVFCYTQLLITLKMAAKAQAESTSTQKAEKEVTRMVVVMVLTWCAIRLHCLIYTLLNKQVSSSETSTTQSVTKVYKVGPA</sequence>
<proteinExistence type="predicted"/>
<evidence type="ECO:0000256" key="5">
    <source>
        <dbReference type="ARBA" id="ARBA00023136"/>
    </source>
</evidence>
<dbReference type="Pfam" id="PF00001">
    <property type="entry name" value="7tm_1"/>
    <property type="match status" value="1"/>
</dbReference>
<name>A0A8C6M600_NOTFU</name>
<dbReference type="Ensembl" id="ENSNFUT00015031935.1">
    <property type="protein sequence ID" value="ENSNFUP00015030558.1"/>
    <property type="gene ID" value="ENSNFUG00015014885.1"/>
</dbReference>
<reference evidence="10" key="2">
    <citation type="submission" date="2025-08" db="UniProtKB">
        <authorList>
            <consortium name="Ensembl"/>
        </authorList>
    </citation>
    <scope>IDENTIFICATION</scope>
</reference>
<reference evidence="10" key="3">
    <citation type="submission" date="2025-09" db="UniProtKB">
        <authorList>
            <consortium name="Ensembl"/>
        </authorList>
    </citation>
    <scope>IDENTIFICATION</scope>
</reference>
<evidence type="ECO:0000256" key="3">
    <source>
        <dbReference type="ARBA" id="ARBA00022989"/>
    </source>
</evidence>
<keyword evidence="5 8" id="KW-0472">Membrane</keyword>
<dbReference type="PRINTS" id="PR00237">
    <property type="entry name" value="GPCRRHODOPSN"/>
</dbReference>
<evidence type="ECO:0000313" key="10">
    <source>
        <dbReference type="Ensembl" id="ENSNFUP00015030558.1"/>
    </source>
</evidence>
<keyword evidence="11" id="KW-1185">Reference proteome</keyword>
<evidence type="ECO:0000256" key="7">
    <source>
        <dbReference type="ARBA" id="ARBA00023224"/>
    </source>
</evidence>
<feature type="transmembrane region" description="Helical" evidence="8">
    <location>
        <begin position="43"/>
        <end position="65"/>
    </location>
</feature>
<evidence type="ECO:0000256" key="8">
    <source>
        <dbReference type="SAM" id="Phobius"/>
    </source>
</evidence>
<dbReference type="InterPro" id="IPR017452">
    <property type="entry name" value="GPCR_Rhodpsn_7TM"/>
</dbReference>
<dbReference type="Proteomes" id="UP000694548">
    <property type="component" value="Chromosome sgr10"/>
</dbReference>
<keyword evidence="3 8" id="KW-1133">Transmembrane helix</keyword>
<reference evidence="10" key="1">
    <citation type="submission" date="2014-08" db="EMBL/GenBank/DDBJ databases">
        <authorList>
            <person name="Senf B."/>
            <person name="Petzold A."/>
            <person name="Downie B.R."/>
            <person name="Koch P."/>
            <person name="Platzer M."/>
        </authorList>
    </citation>
    <scope>NUCLEOTIDE SEQUENCE [LARGE SCALE GENOMIC DNA]</scope>
    <source>
        <strain evidence="10">GRZ</strain>
    </source>
</reference>
<dbReference type="PANTHER" id="PTHR24240">
    <property type="entry name" value="OPSIN"/>
    <property type="match status" value="1"/>
</dbReference>
<dbReference type="GO" id="GO:0016020">
    <property type="term" value="C:membrane"/>
    <property type="evidence" value="ECO:0007669"/>
    <property type="project" value="UniProtKB-SubCell"/>
</dbReference>
<dbReference type="Gene3D" id="1.20.1070.10">
    <property type="entry name" value="Rhodopsin 7-helix transmembrane proteins"/>
    <property type="match status" value="1"/>
</dbReference>
<keyword evidence="6" id="KW-0675">Receptor</keyword>
<evidence type="ECO:0000256" key="2">
    <source>
        <dbReference type="ARBA" id="ARBA00022692"/>
    </source>
</evidence>
<evidence type="ECO:0000259" key="9">
    <source>
        <dbReference type="PROSITE" id="PS50262"/>
    </source>
</evidence>
<dbReference type="InterPro" id="IPR000276">
    <property type="entry name" value="GPCR_Rhodpsn"/>
</dbReference>
<accession>A0A8C6M600</accession>
<keyword evidence="2 8" id="KW-0812">Transmembrane</keyword>
<evidence type="ECO:0000256" key="1">
    <source>
        <dbReference type="ARBA" id="ARBA00004141"/>
    </source>
</evidence>
<dbReference type="SUPFAM" id="SSF81321">
    <property type="entry name" value="Family A G protein-coupled receptor-like"/>
    <property type="match status" value="1"/>
</dbReference>
<feature type="transmembrane region" description="Helical" evidence="8">
    <location>
        <begin position="128"/>
        <end position="147"/>
    </location>
</feature>
<organism evidence="10 11">
    <name type="scientific">Nothobranchius furzeri</name>
    <name type="common">Turquoise killifish</name>
    <dbReference type="NCBI Taxonomy" id="105023"/>
    <lineage>
        <taxon>Eukaryota</taxon>
        <taxon>Metazoa</taxon>
        <taxon>Chordata</taxon>
        <taxon>Craniata</taxon>
        <taxon>Vertebrata</taxon>
        <taxon>Euteleostomi</taxon>
        <taxon>Actinopterygii</taxon>
        <taxon>Neopterygii</taxon>
        <taxon>Teleostei</taxon>
        <taxon>Neoteleostei</taxon>
        <taxon>Acanthomorphata</taxon>
        <taxon>Ovalentaria</taxon>
        <taxon>Atherinomorphae</taxon>
        <taxon>Cyprinodontiformes</taxon>
        <taxon>Nothobranchiidae</taxon>
        <taxon>Nothobranchius</taxon>
    </lineage>
</organism>
<dbReference type="InterPro" id="IPR050125">
    <property type="entry name" value="GPCR_opsins"/>
</dbReference>
<dbReference type="AlphaFoldDB" id="A0A8C6M600"/>
<feature type="transmembrane region" description="Helical" evidence="8">
    <location>
        <begin position="213"/>
        <end position="237"/>
    </location>
</feature>
<keyword evidence="7" id="KW-0807">Transducer</keyword>
<keyword evidence="4" id="KW-0297">G-protein coupled receptor</keyword>
<evidence type="ECO:0000313" key="11">
    <source>
        <dbReference type="Proteomes" id="UP000694548"/>
    </source>
</evidence>
<protein>
    <submittedName>
        <fullName evidence="10">Opsin 1 (cone pigments), short-wave-sensitive 2</fullName>
    </submittedName>
</protein>
<comment type="subcellular location">
    <subcellularLocation>
        <location evidence="1">Membrane</location>
        <topology evidence="1">Multi-pass membrane protein</topology>
    </subcellularLocation>
</comment>
<feature type="domain" description="G-protein coupled receptors family 1 profile" evidence="9">
    <location>
        <begin position="150"/>
        <end position="261"/>
    </location>
</feature>
<dbReference type="PROSITE" id="PS50262">
    <property type="entry name" value="G_PROTEIN_RECEP_F1_2"/>
    <property type="match status" value="1"/>
</dbReference>
<evidence type="ECO:0000256" key="4">
    <source>
        <dbReference type="ARBA" id="ARBA00023040"/>
    </source>
</evidence>
<evidence type="ECO:0000256" key="6">
    <source>
        <dbReference type="ARBA" id="ARBA00023170"/>
    </source>
</evidence>